<evidence type="ECO:0000259" key="15">
    <source>
        <dbReference type="Pfam" id="PF00745"/>
    </source>
</evidence>
<evidence type="ECO:0000256" key="9">
    <source>
        <dbReference type="HAMAP-Rule" id="MF_00087"/>
    </source>
</evidence>
<dbReference type="EC" id="1.2.1.70" evidence="3 9"/>
<sequence length="421" mass="46264">MPIFALGLNHQTAPIHLREKVSLMPERFGEALNALKRETGVEEAVLVSTCNRTELFLSGDERALNGSTAWLHRYFELNPGALDSFLYCHRDRDAIRHLYRVASGLDSMVLGEPQILGQVKKAHLEARQAGVLKTSLDRLFQSAFSVAKRVRTETNLGASPVSVAFSAVRLATRIFGALAGSNTLLVGAGETIELVARHLRDQGVRHLTIANRTLANARALADEFEARAVALADLDHVLPEADIVVACTASPVPVISKIAIQKALKARRRKPMLVLDLGVPRDIEPAVADLEDAYVYTVDDIGAMIEESMKSRRDAADQGEAIIDLQVEHFLAWLKLFDGQATIRALREQAERERDEQVQRARQALAAGRSPEEVLDLLAHGLTNKLLHAPTVALRDAAKRADMDLLRAAGRLFDLHDSENS</sequence>
<dbReference type="InterPro" id="IPR036291">
    <property type="entry name" value="NAD(P)-bd_dom_sf"/>
</dbReference>
<reference evidence="18 19" key="1">
    <citation type="submission" date="2018-03" db="EMBL/GenBank/DDBJ databases">
        <title>Ahniella affigens gen. nov., sp. nov., a gammaproteobacterium isolated from sandy soil near a stream.</title>
        <authorList>
            <person name="Ko Y."/>
            <person name="Kim J.-H."/>
        </authorList>
    </citation>
    <scope>NUCLEOTIDE SEQUENCE [LARGE SCALE GENOMIC DNA]</scope>
    <source>
        <strain evidence="18 19">D13</strain>
    </source>
</reference>
<dbReference type="AlphaFoldDB" id="A0A2P1PRQ2"/>
<dbReference type="Gene3D" id="3.40.50.720">
    <property type="entry name" value="NAD(P)-binding Rossmann-like Domain"/>
    <property type="match status" value="1"/>
</dbReference>
<dbReference type="InterPro" id="IPR000343">
    <property type="entry name" value="4pyrrol_synth_GluRdtase"/>
</dbReference>
<dbReference type="Pfam" id="PF05201">
    <property type="entry name" value="GlutR_N"/>
    <property type="match status" value="1"/>
</dbReference>
<dbReference type="NCBIfam" id="TIGR01035">
    <property type="entry name" value="hemA"/>
    <property type="match status" value="1"/>
</dbReference>
<proteinExistence type="inferred from homology"/>
<dbReference type="InterPro" id="IPR036343">
    <property type="entry name" value="GluRdtase_N_sf"/>
</dbReference>
<accession>A0A2P1PRQ2</accession>
<dbReference type="PANTHER" id="PTHR43013">
    <property type="entry name" value="GLUTAMYL-TRNA REDUCTASE"/>
    <property type="match status" value="1"/>
</dbReference>
<evidence type="ECO:0000256" key="13">
    <source>
        <dbReference type="PIRSR" id="PIRSR000445-4"/>
    </source>
</evidence>
<dbReference type="Pfam" id="PF01488">
    <property type="entry name" value="Shikimate_DH"/>
    <property type="match status" value="1"/>
</dbReference>
<evidence type="ECO:0000256" key="10">
    <source>
        <dbReference type="PIRSR" id="PIRSR000445-1"/>
    </source>
</evidence>
<dbReference type="SUPFAM" id="SSF51735">
    <property type="entry name" value="NAD(P)-binding Rossmann-fold domains"/>
    <property type="match status" value="1"/>
</dbReference>
<dbReference type="FunFam" id="3.40.50.720:FF:000031">
    <property type="entry name" value="Glutamyl-tRNA reductase"/>
    <property type="match status" value="1"/>
</dbReference>
<dbReference type="UniPathway" id="UPA00251">
    <property type="reaction ID" value="UER00316"/>
</dbReference>
<feature type="binding site" evidence="9 11">
    <location>
        <position position="107"/>
    </location>
    <ligand>
        <name>substrate</name>
    </ligand>
</feature>
<evidence type="ECO:0000256" key="1">
    <source>
        <dbReference type="ARBA" id="ARBA00005059"/>
    </source>
</evidence>
<dbReference type="OrthoDB" id="110209at2"/>
<keyword evidence="19" id="KW-1185">Reference proteome</keyword>
<feature type="binding site" evidence="9 11">
    <location>
        <position position="118"/>
    </location>
    <ligand>
        <name>substrate</name>
    </ligand>
</feature>
<keyword evidence="4 9" id="KW-0521">NADP</keyword>
<dbReference type="InterPro" id="IPR018214">
    <property type="entry name" value="GluRdtase_CS"/>
</dbReference>
<evidence type="ECO:0000259" key="16">
    <source>
        <dbReference type="Pfam" id="PF01488"/>
    </source>
</evidence>
<evidence type="ECO:0000256" key="4">
    <source>
        <dbReference type="ARBA" id="ARBA00022857"/>
    </source>
</evidence>
<dbReference type="Pfam" id="PF00745">
    <property type="entry name" value="GlutR_dimer"/>
    <property type="match status" value="1"/>
</dbReference>
<comment type="similarity">
    <text evidence="2 9 14">Belongs to the glutamyl-tRNA reductase family.</text>
</comment>
<dbReference type="CDD" id="cd05213">
    <property type="entry name" value="NAD_bind_Glutamyl_tRNA_reduct"/>
    <property type="match status" value="1"/>
</dbReference>
<dbReference type="KEGG" id="xba:C7S18_10065"/>
<evidence type="ECO:0000256" key="8">
    <source>
        <dbReference type="ARBA" id="ARBA00068659"/>
    </source>
</evidence>
<keyword evidence="6 9" id="KW-0627">Porphyrin biosynthesis</keyword>
<dbReference type="FunFam" id="3.30.460.30:FF:000001">
    <property type="entry name" value="Glutamyl-tRNA reductase"/>
    <property type="match status" value="1"/>
</dbReference>
<dbReference type="InterPro" id="IPR015895">
    <property type="entry name" value="4pyrrol_synth_GluRdtase_N"/>
</dbReference>
<feature type="binding site" evidence="9 11">
    <location>
        <begin position="49"/>
        <end position="52"/>
    </location>
    <ligand>
        <name>substrate</name>
    </ligand>
</feature>
<comment type="subunit">
    <text evidence="9">Homodimer.</text>
</comment>
<dbReference type="Proteomes" id="UP000241074">
    <property type="component" value="Chromosome"/>
</dbReference>
<name>A0A2P1PRQ2_9GAMM</name>
<evidence type="ECO:0000256" key="5">
    <source>
        <dbReference type="ARBA" id="ARBA00023002"/>
    </source>
</evidence>
<evidence type="ECO:0000256" key="7">
    <source>
        <dbReference type="ARBA" id="ARBA00047464"/>
    </source>
</evidence>
<dbReference type="GO" id="GO:0050661">
    <property type="term" value="F:NADP binding"/>
    <property type="evidence" value="ECO:0007669"/>
    <property type="project" value="InterPro"/>
</dbReference>
<evidence type="ECO:0000256" key="2">
    <source>
        <dbReference type="ARBA" id="ARBA00005916"/>
    </source>
</evidence>
<dbReference type="PROSITE" id="PS00747">
    <property type="entry name" value="GLUTR"/>
    <property type="match status" value="1"/>
</dbReference>
<feature type="domain" description="Quinate/shikimate 5-dehydrogenase/glutamyl-tRNA reductase" evidence="16">
    <location>
        <begin position="170"/>
        <end position="302"/>
    </location>
</feature>
<dbReference type="PANTHER" id="PTHR43013:SF1">
    <property type="entry name" value="GLUTAMYL-TRNA REDUCTASE"/>
    <property type="match status" value="1"/>
</dbReference>
<feature type="site" description="Important for activity" evidence="9 13">
    <location>
        <position position="97"/>
    </location>
</feature>
<dbReference type="SUPFAM" id="SSF69075">
    <property type="entry name" value="Glutamyl tRNA-reductase dimerization domain"/>
    <property type="match status" value="1"/>
</dbReference>
<comment type="function">
    <text evidence="9">Catalyzes the NADPH-dependent reduction of glutamyl-tRNA(Glu) to glutamate 1-semialdehyde (GSA).</text>
</comment>
<feature type="binding site" evidence="9 12">
    <location>
        <begin position="187"/>
        <end position="192"/>
    </location>
    <ligand>
        <name>NADP(+)</name>
        <dbReference type="ChEBI" id="CHEBI:58349"/>
    </ligand>
</feature>
<dbReference type="InterPro" id="IPR006151">
    <property type="entry name" value="Shikm_DH/Glu-tRNA_Rdtase"/>
</dbReference>
<evidence type="ECO:0000256" key="3">
    <source>
        <dbReference type="ARBA" id="ARBA00012970"/>
    </source>
</evidence>
<evidence type="ECO:0000256" key="6">
    <source>
        <dbReference type="ARBA" id="ARBA00023244"/>
    </source>
</evidence>
<evidence type="ECO:0000313" key="18">
    <source>
        <dbReference type="EMBL" id="AVP97519.1"/>
    </source>
</evidence>
<evidence type="ECO:0000256" key="14">
    <source>
        <dbReference type="RuleBase" id="RU000584"/>
    </source>
</evidence>
<organism evidence="18 19">
    <name type="scientific">Ahniella affigens</name>
    <dbReference type="NCBI Taxonomy" id="2021234"/>
    <lineage>
        <taxon>Bacteria</taxon>
        <taxon>Pseudomonadati</taxon>
        <taxon>Pseudomonadota</taxon>
        <taxon>Gammaproteobacteria</taxon>
        <taxon>Lysobacterales</taxon>
        <taxon>Rhodanobacteraceae</taxon>
        <taxon>Ahniella</taxon>
    </lineage>
</organism>
<dbReference type="EMBL" id="CP027860">
    <property type="protein sequence ID" value="AVP97519.1"/>
    <property type="molecule type" value="Genomic_DNA"/>
</dbReference>
<feature type="domain" description="Tetrapyrrole biosynthesis glutamyl-tRNA reductase dimerisation" evidence="15">
    <location>
        <begin position="320"/>
        <end position="415"/>
    </location>
</feature>
<dbReference type="SUPFAM" id="SSF69742">
    <property type="entry name" value="Glutamyl tRNA-reductase catalytic, N-terminal domain"/>
    <property type="match status" value="1"/>
</dbReference>
<evidence type="ECO:0000256" key="12">
    <source>
        <dbReference type="PIRSR" id="PIRSR000445-3"/>
    </source>
</evidence>
<evidence type="ECO:0000313" key="19">
    <source>
        <dbReference type="Proteomes" id="UP000241074"/>
    </source>
</evidence>
<evidence type="ECO:0000259" key="17">
    <source>
        <dbReference type="Pfam" id="PF05201"/>
    </source>
</evidence>
<dbReference type="Gene3D" id="3.30.460.30">
    <property type="entry name" value="Glutamyl-tRNA reductase, N-terminal domain"/>
    <property type="match status" value="1"/>
</dbReference>
<evidence type="ECO:0000256" key="11">
    <source>
        <dbReference type="PIRSR" id="PIRSR000445-2"/>
    </source>
</evidence>
<dbReference type="HAMAP" id="MF_00087">
    <property type="entry name" value="Glu_tRNA_reductase"/>
    <property type="match status" value="1"/>
</dbReference>
<dbReference type="InterPro" id="IPR015896">
    <property type="entry name" value="4pyrrol_synth_GluRdtase_dimer"/>
</dbReference>
<dbReference type="GO" id="GO:0019353">
    <property type="term" value="P:protoporphyrinogen IX biosynthetic process from glutamate"/>
    <property type="evidence" value="ECO:0007669"/>
    <property type="project" value="TreeGrafter"/>
</dbReference>
<dbReference type="PIRSF" id="PIRSF000445">
    <property type="entry name" value="4pyrrol_synth_GluRdtase"/>
    <property type="match status" value="1"/>
</dbReference>
<comment type="miscellaneous">
    <text evidence="9">During catalysis, the active site Cys acts as a nucleophile attacking the alpha-carbonyl group of tRNA-bound glutamate with the formation of a thioester intermediate between enzyme and glutamate, and the concomitant release of tRNA(Glu). The thioester intermediate is finally reduced by direct hydride transfer from NADPH, to form the product GSA.</text>
</comment>
<protein>
    <recommendedName>
        <fullName evidence="8 9">Glutamyl-tRNA reductase</fullName>
        <shortName evidence="9">GluTR</shortName>
        <ecNumber evidence="3 9">1.2.1.70</ecNumber>
    </recommendedName>
</protein>
<feature type="active site" description="Nucleophile" evidence="9 10">
    <location>
        <position position="50"/>
    </location>
</feature>
<feature type="binding site" evidence="9 11">
    <location>
        <begin position="112"/>
        <end position="114"/>
    </location>
    <ligand>
        <name>substrate</name>
    </ligand>
</feature>
<gene>
    <name evidence="9" type="primary">hemA</name>
    <name evidence="18" type="ORF">C7S18_10065</name>
</gene>
<dbReference type="InterPro" id="IPR036453">
    <property type="entry name" value="GluRdtase_dimer_dom_sf"/>
</dbReference>
<comment type="domain">
    <text evidence="9">Possesses an unusual extended V-shaped dimeric structure with each monomer consisting of three distinct domains arranged along a curved 'spinal' alpha-helix. The N-terminal catalytic domain specifically recognizes the glutamate moiety of the substrate. The second domain is the NADPH-binding domain, and the third C-terminal domain is responsible for dimerization.</text>
</comment>
<dbReference type="GO" id="GO:0008883">
    <property type="term" value="F:glutamyl-tRNA reductase activity"/>
    <property type="evidence" value="ECO:0007669"/>
    <property type="project" value="UniProtKB-UniRule"/>
</dbReference>
<comment type="catalytic activity">
    <reaction evidence="7 9 14">
        <text>(S)-4-amino-5-oxopentanoate + tRNA(Glu) + NADP(+) = L-glutamyl-tRNA(Glu) + NADPH + H(+)</text>
        <dbReference type="Rhea" id="RHEA:12344"/>
        <dbReference type="Rhea" id="RHEA-COMP:9663"/>
        <dbReference type="Rhea" id="RHEA-COMP:9680"/>
        <dbReference type="ChEBI" id="CHEBI:15378"/>
        <dbReference type="ChEBI" id="CHEBI:57501"/>
        <dbReference type="ChEBI" id="CHEBI:57783"/>
        <dbReference type="ChEBI" id="CHEBI:58349"/>
        <dbReference type="ChEBI" id="CHEBI:78442"/>
        <dbReference type="ChEBI" id="CHEBI:78520"/>
        <dbReference type="EC" id="1.2.1.70"/>
    </reaction>
</comment>
<comment type="pathway">
    <text evidence="1 9 14">Porphyrin-containing compound metabolism; protoporphyrin-IX biosynthesis; 5-aminolevulinate from L-glutamyl-tRNA(Glu): step 1/2.</text>
</comment>
<dbReference type="RefSeq" id="WP_106891442.1">
    <property type="nucleotide sequence ID" value="NZ_CP027860.1"/>
</dbReference>
<reference evidence="18 19" key="2">
    <citation type="submission" date="2018-03" db="EMBL/GenBank/DDBJ databases">
        <authorList>
            <person name="Keele B.F."/>
        </authorList>
    </citation>
    <scope>NUCLEOTIDE SEQUENCE [LARGE SCALE GENOMIC DNA]</scope>
    <source>
        <strain evidence="18 19">D13</strain>
    </source>
</reference>
<keyword evidence="5 9" id="KW-0560">Oxidoreductase</keyword>
<feature type="domain" description="Glutamyl-tRNA reductase N-terminal" evidence="17">
    <location>
        <begin position="6"/>
        <end position="154"/>
    </location>
</feature>